<dbReference type="KEGG" id="moz:MoryE10_30960"/>
<feature type="transmembrane region" description="Helical" evidence="6">
    <location>
        <begin position="22"/>
        <end position="41"/>
    </location>
</feature>
<sequence>MTDSAMPTDDSSDNGKHPYRRILMKSLTLALLLGCGLLVYLTPLKSWLEQGQMIVAQLAALGYWAPLAYVLAGAVLAAAGVPRMLICSLGGLAFGFVWGLAWSHLATLLGSYATFLFVRWSGRDWSLDHFPRLRGFTGQMHQRGVLAVLLIRQLPMAAFYNNLLLGLTPVNHRDFWIGSFLGYLPMGVTASLLGAGMIQADAAQAARYMAFAALSFGALGITLKWLLFSSRSPLARSRATAG</sequence>
<dbReference type="GO" id="GO:0005886">
    <property type="term" value="C:plasma membrane"/>
    <property type="evidence" value="ECO:0007669"/>
    <property type="project" value="UniProtKB-SubCell"/>
</dbReference>
<keyword evidence="5 6" id="KW-0472">Membrane</keyword>
<feature type="transmembrane region" description="Helical" evidence="6">
    <location>
        <begin position="93"/>
        <end position="120"/>
    </location>
</feature>
<comment type="similarity">
    <text evidence="6">Belongs to the TVP38/TMEM64 family.</text>
</comment>
<evidence type="ECO:0000313" key="9">
    <source>
        <dbReference type="Proteomes" id="UP000824988"/>
    </source>
</evidence>
<organism evidence="8 9">
    <name type="scientific">Methylogaea oryzae</name>
    <dbReference type="NCBI Taxonomy" id="1295382"/>
    <lineage>
        <taxon>Bacteria</taxon>
        <taxon>Pseudomonadati</taxon>
        <taxon>Pseudomonadota</taxon>
        <taxon>Gammaproteobacteria</taxon>
        <taxon>Methylococcales</taxon>
        <taxon>Methylococcaceae</taxon>
        <taxon>Methylogaea</taxon>
    </lineage>
</organism>
<dbReference type="Proteomes" id="UP000824988">
    <property type="component" value="Chromosome"/>
</dbReference>
<dbReference type="PANTHER" id="PTHR12677:SF59">
    <property type="entry name" value="GOLGI APPARATUS MEMBRANE PROTEIN TVP38-RELATED"/>
    <property type="match status" value="1"/>
</dbReference>
<protein>
    <recommendedName>
        <fullName evidence="6">TVP38/TMEM64 family membrane protein</fullName>
    </recommendedName>
</protein>
<feature type="transmembrane region" description="Helical" evidence="6">
    <location>
        <begin position="208"/>
        <end position="228"/>
    </location>
</feature>
<reference evidence="8" key="1">
    <citation type="submission" date="2019-06" db="EMBL/GenBank/DDBJ databases">
        <title>Complete genome sequence of Methylogaea oryzae strain JCM16910.</title>
        <authorList>
            <person name="Asakawa S."/>
        </authorList>
    </citation>
    <scope>NUCLEOTIDE SEQUENCE</scope>
    <source>
        <strain evidence="8">E10</strain>
    </source>
</reference>
<evidence type="ECO:0000256" key="4">
    <source>
        <dbReference type="ARBA" id="ARBA00022989"/>
    </source>
</evidence>
<evidence type="ECO:0000256" key="2">
    <source>
        <dbReference type="ARBA" id="ARBA00022475"/>
    </source>
</evidence>
<proteinExistence type="inferred from homology"/>
<dbReference type="AlphaFoldDB" id="A0A8D4VUG4"/>
<gene>
    <name evidence="8" type="ORF">MoryE10_30960</name>
</gene>
<comment type="subcellular location">
    <subcellularLocation>
        <location evidence="1 6">Cell membrane</location>
        <topology evidence="1 6">Multi-pass membrane protein</topology>
    </subcellularLocation>
</comment>
<dbReference type="RefSeq" id="WP_221047584.1">
    <property type="nucleotide sequence ID" value="NZ_AP019782.1"/>
</dbReference>
<name>A0A8D4VUG4_9GAMM</name>
<keyword evidence="9" id="KW-1185">Reference proteome</keyword>
<evidence type="ECO:0000259" key="7">
    <source>
        <dbReference type="Pfam" id="PF09335"/>
    </source>
</evidence>
<keyword evidence="2 6" id="KW-1003">Cell membrane</keyword>
<dbReference type="InterPro" id="IPR032816">
    <property type="entry name" value="VTT_dom"/>
</dbReference>
<dbReference type="PANTHER" id="PTHR12677">
    <property type="entry name" value="GOLGI APPARATUS MEMBRANE PROTEIN TVP38-RELATED"/>
    <property type="match status" value="1"/>
</dbReference>
<evidence type="ECO:0000256" key="6">
    <source>
        <dbReference type="RuleBase" id="RU366058"/>
    </source>
</evidence>
<evidence type="ECO:0000313" key="8">
    <source>
        <dbReference type="EMBL" id="BBL72490.1"/>
    </source>
</evidence>
<feature type="domain" description="VTT" evidence="7">
    <location>
        <begin position="81"/>
        <end position="194"/>
    </location>
</feature>
<feature type="transmembrane region" description="Helical" evidence="6">
    <location>
        <begin position="140"/>
        <end position="163"/>
    </location>
</feature>
<dbReference type="InterPro" id="IPR015414">
    <property type="entry name" value="TMEM64"/>
</dbReference>
<accession>A0A8D4VUG4</accession>
<dbReference type="Pfam" id="PF09335">
    <property type="entry name" value="VTT_dom"/>
    <property type="match status" value="1"/>
</dbReference>
<feature type="transmembrane region" description="Helical" evidence="6">
    <location>
        <begin position="175"/>
        <end position="196"/>
    </location>
</feature>
<dbReference type="EMBL" id="AP019782">
    <property type="protein sequence ID" value="BBL72490.1"/>
    <property type="molecule type" value="Genomic_DNA"/>
</dbReference>
<feature type="transmembrane region" description="Helical" evidence="6">
    <location>
        <begin position="61"/>
        <end position="81"/>
    </location>
</feature>
<keyword evidence="4 6" id="KW-1133">Transmembrane helix</keyword>
<evidence type="ECO:0000256" key="1">
    <source>
        <dbReference type="ARBA" id="ARBA00004651"/>
    </source>
</evidence>
<evidence type="ECO:0000256" key="3">
    <source>
        <dbReference type="ARBA" id="ARBA00022692"/>
    </source>
</evidence>
<evidence type="ECO:0000256" key="5">
    <source>
        <dbReference type="ARBA" id="ARBA00023136"/>
    </source>
</evidence>
<keyword evidence="3 6" id="KW-0812">Transmembrane</keyword>